<evidence type="ECO:0000256" key="1">
    <source>
        <dbReference type="SAM" id="MobiDB-lite"/>
    </source>
</evidence>
<dbReference type="InterPro" id="IPR036390">
    <property type="entry name" value="WH_DNA-bd_sf"/>
</dbReference>
<comment type="caution">
    <text evidence="2">The sequence shown here is derived from an EMBL/GenBank/DDBJ whole genome shotgun (WGS) entry which is preliminary data.</text>
</comment>
<proteinExistence type="predicted"/>
<name>A0ABP8TNK0_9ACTN</name>
<dbReference type="PANTHER" id="PTHR36221">
    <property type="entry name" value="DUF742 DOMAIN-CONTAINING PROTEIN"/>
    <property type="match status" value="1"/>
</dbReference>
<gene>
    <name evidence="2" type="ORF">GCM10023195_45240</name>
</gene>
<evidence type="ECO:0000313" key="2">
    <source>
        <dbReference type="EMBL" id="GAA4610749.1"/>
    </source>
</evidence>
<dbReference type="InterPro" id="IPR007995">
    <property type="entry name" value="DUF742"/>
</dbReference>
<sequence length="148" mass="15953">MTNDPSEQDPRNVPDATSEGTPVEGDAHERWLDEQAGPLVRPYVMTRGRTEPVHGEFDLITMVVATGLPPAPELGLDPEHQAVVRLCDEPMSVAEIAGHLNLPTVTVRVLLGDLLAKGLISVEDPQTEAELADDDDLYLAVIDGLKAL</sequence>
<dbReference type="RefSeq" id="WP_345357856.1">
    <property type="nucleotide sequence ID" value="NZ_BAABHJ010000015.1"/>
</dbReference>
<evidence type="ECO:0000313" key="3">
    <source>
        <dbReference type="Proteomes" id="UP001500212"/>
    </source>
</evidence>
<protein>
    <submittedName>
        <fullName evidence="2">DUF742 domain-containing protein</fullName>
    </submittedName>
</protein>
<dbReference type="SUPFAM" id="SSF46785">
    <property type="entry name" value="Winged helix' DNA-binding domain"/>
    <property type="match status" value="1"/>
</dbReference>
<keyword evidence="3" id="KW-1185">Reference proteome</keyword>
<dbReference type="Proteomes" id="UP001500212">
    <property type="component" value="Unassembled WGS sequence"/>
</dbReference>
<reference evidence="3" key="1">
    <citation type="journal article" date="2019" name="Int. J. Syst. Evol. Microbiol.">
        <title>The Global Catalogue of Microorganisms (GCM) 10K type strain sequencing project: providing services to taxonomists for standard genome sequencing and annotation.</title>
        <authorList>
            <consortium name="The Broad Institute Genomics Platform"/>
            <consortium name="The Broad Institute Genome Sequencing Center for Infectious Disease"/>
            <person name="Wu L."/>
            <person name="Ma J."/>
        </authorList>
    </citation>
    <scope>NUCLEOTIDE SEQUENCE [LARGE SCALE GENOMIC DNA]</scope>
    <source>
        <strain evidence="3">JCM 17938</strain>
    </source>
</reference>
<dbReference type="PANTHER" id="PTHR36221:SF1">
    <property type="entry name" value="DUF742 DOMAIN-CONTAINING PROTEIN"/>
    <property type="match status" value="1"/>
</dbReference>
<dbReference type="EMBL" id="BAABHJ010000015">
    <property type="protein sequence ID" value="GAA4610749.1"/>
    <property type="molecule type" value="Genomic_DNA"/>
</dbReference>
<organism evidence="2 3">
    <name type="scientific">Actinoallomurus liliacearum</name>
    <dbReference type="NCBI Taxonomy" id="1080073"/>
    <lineage>
        <taxon>Bacteria</taxon>
        <taxon>Bacillati</taxon>
        <taxon>Actinomycetota</taxon>
        <taxon>Actinomycetes</taxon>
        <taxon>Streptosporangiales</taxon>
        <taxon>Thermomonosporaceae</taxon>
        <taxon>Actinoallomurus</taxon>
    </lineage>
</organism>
<dbReference type="Pfam" id="PF05331">
    <property type="entry name" value="DUF742"/>
    <property type="match status" value="1"/>
</dbReference>
<accession>A0ABP8TNK0</accession>
<feature type="region of interest" description="Disordered" evidence="1">
    <location>
        <begin position="1"/>
        <end position="29"/>
    </location>
</feature>